<dbReference type="FunFam" id="2.30.30.40:FF:000150">
    <property type="entry name" value="Proline-serine-threonine phosphatase interacting protein 1"/>
    <property type="match status" value="1"/>
</dbReference>
<evidence type="ECO:0000256" key="1">
    <source>
        <dbReference type="ARBA" id="ARBA00022443"/>
    </source>
</evidence>
<dbReference type="PROSITE" id="PS50002">
    <property type="entry name" value="SH3"/>
    <property type="match status" value="1"/>
</dbReference>
<proteinExistence type="predicted"/>
<dbReference type="InterPro" id="IPR001452">
    <property type="entry name" value="SH3_domain"/>
</dbReference>
<organism evidence="7 8">
    <name type="scientific">Fundulus heteroclitus</name>
    <name type="common">Killifish</name>
    <name type="synonym">Mummichog</name>
    <dbReference type="NCBI Taxonomy" id="8078"/>
    <lineage>
        <taxon>Eukaryota</taxon>
        <taxon>Metazoa</taxon>
        <taxon>Chordata</taxon>
        <taxon>Craniata</taxon>
        <taxon>Vertebrata</taxon>
        <taxon>Euteleostomi</taxon>
        <taxon>Actinopterygii</taxon>
        <taxon>Neopterygii</taxon>
        <taxon>Teleostei</taxon>
        <taxon>Neoteleostei</taxon>
        <taxon>Acanthomorphata</taxon>
        <taxon>Ovalentaria</taxon>
        <taxon>Atherinomorphae</taxon>
        <taxon>Cyprinodontiformes</taxon>
        <taxon>Fundulidae</taxon>
        <taxon>Fundulus</taxon>
    </lineage>
</organism>
<dbReference type="InterPro" id="IPR027267">
    <property type="entry name" value="AH/BAR_dom_sf"/>
</dbReference>
<dbReference type="SUPFAM" id="SSF50044">
    <property type="entry name" value="SH3-domain"/>
    <property type="match status" value="1"/>
</dbReference>
<protein>
    <submittedName>
        <fullName evidence="7">Proline-serine-threonine phosphatase interacting protein 1a</fullName>
    </submittedName>
</protein>
<dbReference type="Pfam" id="PF14604">
    <property type="entry name" value="SH3_9"/>
    <property type="match status" value="1"/>
</dbReference>
<dbReference type="GeneTree" id="ENSGT00940000156932"/>
<evidence type="ECO:0000256" key="2">
    <source>
        <dbReference type="PROSITE-ProRule" id="PRU00192"/>
    </source>
</evidence>
<dbReference type="Ensembl" id="ENSFHET00000013633.1">
    <property type="protein sequence ID" value="ENSFHEP00000001579.1"/>
    <property type="gene ID" value="ENSFHEG00000002334.1"/>
</dbReference>
<dbReference type="CTD" id="571331"/>
<dbReference type="Pfam" id="PF00611">
    <property type="entry name" value="FCH"/>
    <property type="match status" value="1"/>
</dbReference>
<dbReference type="FunFam" id="1.20.1270.60:FF:000143">
    <property type="entry name" value="Proline-serine-threonine phosphatase-interacting protein 1b"/>
    <property type="match status" value="1"/>
</dbReference>
<dbReference type="SMART" id="SM00326">
    <property type="entry name" value="SH3"/>
    <property type="match status" value="1"/>
</dbReference>
<evidence type="ECO:0000313" key="8">
    <source>
        <dbReference type="Proteomes" id="UP000265000"/>
    </source>
</evidence>
<dbReference type="GO" id="GO:0051015">
    <property type="term" value="F:actin filament binding"/>
    <property type="evidence" value="ECO:0007669"/>
    <property type="project" value="TreeGrafter"/>
</dbReference>
<dbReference type="PANTHER" id="PTHR23065:SF51">
    <property type="entry name" value="PROLINE-SERINE-THREONINE PHOSPHATASE-INTERACTING PROTEIN 1"/>
    <property type="match status" value="1"/>
</dbReference>
<dbReference type="AlphaFoldDB" id="A0A3Q2NR61"/>
<feature type="domain" description="F-BAR" evidence="6">
    <location>
        <begin position="3"/>
        <end position="264"/>
    </location>
</feature>
<feature type="region of interest" description="Disordered" evidence="4">
    <location>
        <begin position="152"/>
        <end position="176"/>
    </location>
</feature>
<feature type="domain" description="SH3" evidence="5">
    <location>
        <begin position="357"/>
        <end position="414"/>
    </location>
</feature>
<dbReference type="SMART" id="SM00055">
    <property type="entry name" value="FCH"/>
    <property type="match status" value="1"/>
</dbReference>
<dbReference type="PRINTS" id="PR00452">
    <property type="entry name" value="SH3DOMAIN"/>
</dbReference>
<dbReference type="GeneID" id="105932311"/>
<dbReference type="Gene3D" id="1.20.1270.60">
    <property type="entry name" value="Arfaptin homology (AH) domain/BAR domain"/>
    <property type="match status" value="1"/>
</dbReference>
<dbReference type="Gene3D" id="2.30.30.40">
    <property type="entry name" value="SH3 Domains"/>
    <property type="match status" value="1"/>
</dbReference>
<evidence type="ECO:0000313" key="7">
    <source>
        <dbReference type="Ensembl" id="ENSFHEP00000001579.1"/>
    </source>
</evidence>
<dbReference type="SUPFAM" id="SSF103657">
    <property type="entry name" value="BAR/IMD domain-like"/>
    <property type="match status" value="1"/>
</dbReference>
<dbReference type="InterPro" id="IPR030777">
    <property type="entry name" value="PSTPIP1_SH3"/>
</dbReference>
<keyword evidence="8" id="KW-1185">Reference proteome</keyword>
<evidence type="ECO:0000259" key="6">
    <source>
        <dbReference type="PROSITE" id="PS51741"/>
    </source>
</evidence>
<dbReference type="GO" id="GO:0005737">
    <property type="term" value="C:cytoplasm"/>
    <property type="evidence" value="ECO:0007669"/>
    <property type="project" value="TreeGrafter"/>
</dbReference>
<dbReference type="OrthoDB" id="10255964at2759"/>
<dbReference type="GO" id="GO:0030041">
    <property type="term" value="P:actin filament polymerization"/>
    <property type="evidence" value="ECO:0007669"/>
    <property type="project" value="TreeGrafter"/>
</dbReference>
<dbReference type="InterPro" id="IPR036028">
    <property type="entry name" value="SH3-like_dom_sf"/>
</dbReference>
<accession>A0A3Q2NR61</accession>
<keyword evidence="1 2" id="KW-0728">SH3 domain</keyword>
<evidence type="ECO:0000256" key="4">
    <source>
        <dbReference type="SAM" id="MobiDB-lite"/>
    </source>
</evidence>
<dbReference type="GO" id="GO:0005886">
    <property type="term" value="C:plasma membrane"/>
    <property type="evidence" value="ECO:0007669"/>
    <property type="project" value="TreeGrafter"/>
</dbReference>
<dbReference type="STRING" id="8078.ENSFHEP00000001579"/>
<evidence type="ECO:0000259" key="5">
    <source>
        <dbReference type="PROSITE" id="PS50002"/>
    </source>
</evidence>
<dbReference type="GO" id="GO:0005884">
    <property type="term" value="C:actin filament"/>
    <property type="evidence" value="ECO:0007669"/>
    <property type="project" value="TreeGrafter"/>
</dbReference>
<dbReference type="InterPro" id="IPR001060">
    <property type="entry name" value="FCH_dom"/>
</dbReference>
<dbReference type="CDD" id="cd11824">
    <property type="entry name" value="SH3_PSTPIP1"/>
    <property type="match status" value="1"/>
</dbReference>
<dbReference type="InterPro" id="IPR031160">
    <property type="entry name" value="F_BAR_dom"/>
</dbReference>
<sequence length="414" mass="46814">MALQFKDAFWGSDFISNAGYETILQRLNDGRRTCKDVEELLKMRASAEEKYGKELVSIVRKAGGSAEICTLKASFEEMKTQIENVGNLHIQLSGLLKEEVKRMEEFRERQKEQRKKFEVIMEKVQKSKTSLYKKTIDSKKAYDQRCKEADEAEQTAERLGSAPTATPKQIEKMNTKSKQCREAAVEAEKQYKSNIEQLERIRQEWESTHIETCEMFQQQEEDRISVIRNALWVHCNQLSMQCVKDDECCESVRKSLENCDVITDNNNFVEMKKCNPTPPAPIEYQNYYDNNASVQRNGGAGFVEGVKKRFSNLLPGSCTFGSKLNINDGLSGPPGMVPAGTSDGVYASIPIVPPSQQSSKEYKAIYDYIAQGEDELSISIGDVLEVIEEGEDGWWTVHRNGLTGLVPGSYLAKE</sequence>
<name>A0A3Q2NR61_FUNHE</name>
<dbReference type="PANTHER" id="PTHR23065">
    <property type="entry name" value="PROLINE-SERINE-THREONINE PHOSPHATASE INTERACTING PROTEIN 1"/>
    <property type="match status" value="1"/>
</dbReference>
<dbReference type="PROSITE" id="PS51741">
    <property type="entry name" value="F_BAR"/>
    <property type="match status" value="1"/>
</dbReference>
<dbReference type="Proteomes" id="UP000265000">
    <property type="component" value="Unplaced"/>
</dbReference>
<reference evidence="7" key="2">
    <citation type="submission" date="2025-09" db="UniProtKB">
        <authorList>
            <consortium name="Ensembl"/>
        </authorList>
    </citation>
    <scope>IDENTIFICATION</scope>
</reference>
<evidence type="ECO:0000256" key="3">
    <source>
        <dbReference type="PROSITE-ProRule" id="PRU01077"/>
    </source>
</evidence>
<keyword evidence="3" id="KW-0175">Coiled coil</keyword>
<reference evidence="7" key="1">
    <citation type="submission" date="2025-08" db="UniProtKB">
        <authorList>
            <consortium name="Ensembl"/>
        </authorList>
    </citation>
    <scope>IDENTIFICATION</scope>
</reference>